<evidence type="ECO:0000256" key="3">
    <source>
        <dbReference type="ARBA" id="ARBA00022475"/>
    </source>
</evidence>
<proteinExistence type="predicted"/>
<feature type="transmembrane region" description="Helical" evidence="7">
    <location>
        <begin position="75"/>
        <end position="96"/>
    </location>
</feature>
<dbReference type="InterPro" id="IPR011701">
    <property type="entry name" value="MFS"/>
</dbReference>
<dbReference type="PROSITE" id="PS50850">
    <property type="entry name" value="MFS"/>
    <property type="match status" value="1"/>
</dbReference>
<dbReference type="InterPro" id="IPR020846">
    <property type="entry name" value="MFS_dom"/>
</dbReference>
<keyword evidence="6 7" id="KW-0472">Membrane</keyword>
<keyword evidence="5 7" id="KW-1133">Transmembrane helix</keyword>
<comment type="subcellular location">
    <subcellularLocation>
        <location evidence="1">Cell membrane</location>
        <topology evidence="1">Multi-pass membrane protein</topology>
    </subcellularLocation>
</comment>
<sequence>MTGPDRRWGYSAHLAVLLTTLIGINIGYMAVLPFLPQLSARLGLDSTGLAVFVAGFAVAKIVAQPLGGWLADAWGLRSAGTLGLVLAVVGILLVVQAETAFPAILGRLLWGAADGIISPALYGAVTAISAEYGRDPARGYAKLGTAALLSFAAGPFVVGLVHPFAGYPAVLAAAACLTLVNAVVAWRVLPRRASEDPAAPDTPAAPSIGLRRILPAVALFGLIDLVANVLWAAMEPLVPLSLEQANVDTTGRSAWVLTAGMVAFAVANPLLARLPERWRRPGLVGLGFAALAGSCFLLAAVAVLPVGLFAITVFMAAQSYIYLVAREGIRQYCGGTGTAWGIFGMFTDAGFVVGPVLAFYLFDLTGGAVFPILGVAAVLAAASASTAIRAWRPRVLSEQHSE</sequence>
<evidence type="ECO:0000256" key="6">
    <source>
        <dbReference type="ARBA" id="ARBA00023136"/>
    </source>
</evidence>
<feature type="transmembrane region" description="Helical" evidence="7">
    <location>
        <begin position="283"/>
        <end position="302"/>
    </location>
</feature>
<evidence type="ECO:0000256" key="4">
    <source>
        <dbReference type="ARBA" id="ARBA00022692"/>
    </source>
</evidence>
<protein>
    <submittedName>
        <fullName evidence="9">MFS family permease</fullName>
    </submittedName>
</protein>
<dbReference type="Gene3D" id="1.20.1250.20">
    <property type="entry name" value="MFS general substrate transporter like domains"/>
    <property type="match status" value="2"/>
</dbReference>
<evidence type="ECO:0000256" key="1">
    <source>
        <dbReference type="ARBA" id="ARBA00004651"/>
    </source>
</evidence>
<name>A0ABR9IF92_9PSEU</name>
<dbReference type="PANTHER" id="PTHR23517">
    <property type="entry name" value="RESISTANCE PROTEIN MDTM, PUTATIVE-RELATED-RELATED"/>
    <property type="match status" value="1"/>
</dbReference>
<gene>
    <name evidence="9" type="ORF">H4696_008941</name>
</gene>
<feature type="domain" description="Major facilitator superfamily (MFS) profile" evidence="8">
    <location>
        <begin position="11"/>
        <end position="392"/>
    </location>
</feature>
<evidence type="ECO:0000259" key="8">
    <source>
        <dbReference type="PROSITE" id="PS50850"/>
    </source>
</evidence>
<feature type="transmembrane region" description="Helical" evidence="7">
    <location>
        <begin position="47"/>
        <end position="63"/>
    </location>
</feature>
<feature type="transmembrane region" description="Helical" evidence="7">
    <location>
        <begin position="337"/>
        <end position="362"/>
    </location>
</feature>
<feature type="transmembrane region" description="Helical" evidence="7">
    <location>
        <begin position="254"/>
        <end position="271"/>
    </location>
</feature>
<feature type="transmembrane region" description="Helical" evidence="7">
    <location>
        <begin position="213"/>
        <end position="234"/>
    </location>
</feature>
<dbReference type="InterPro" id="IPR036259">
    <property type="entry name" value="MFS_trans_sf"/>
</dbReference>
<evidence type="ECO:0000256" key="5">
    <source>
        <dbReference type="ARBA" id="ARBA00022989"/>
    </source>
</evidence>
<comment type="caution">
    <text evidence="9">The sequence shown here is derived from an EMBL/GenBank/DDBJ whole genome shotgun (WGS) entry which is preliminary data.</text>
</comment>
<dbReference type="Proteomes" id="UP000631670">
    <property type="component" value="Unassembled WGS sequence"/>
</dbReference>
<feature type="transmembrane region" description="Helical" evidence="7">
    <location>
        <begin position="108"/>
        <end position="128"/>
    </location>
</feature>
<feature type="transmembrane region" description="Helical" evidence="7">
    <location>
        <begin position="368"/>
        <end position="391"/>
    </location>
</feature>
<evidence type="ECO:0000256" key="2">
    <source>
        <dbReference type="ARBA" id="ARBA00022448"/>
    </source>
</evidence>
<dbReference type="RefSeq" id="WP_086858379.1">
    <property type="nucleotide sequence ID" value="NZ_JADBEG010000001.1"/>
</dbReference>
<feature type="transmembrane region" description="Helical" evidence="7">
    <location>
        <begin position="308"/>
        <end position="325"/>
    </location>
</feature>
<evidence type="ECO:0000313" key="10">
    <source>
        <dbReference type="Proteomes" id="UP000631670"/>
    </source>
</evidence>
<organism evidence="9 10">
    <name type="scientific">Amycolatopsis lexingtonensis</name>
    <dbReference type="NCBI Taxonomy" id="218822"/>
    <lineage>
        <taxon>Bacteria</taxon>
        <taxon>Bacillati</taxon>
        <taxon>Actinomycetota</taxon>
        <taxon>Actinomycetes</taxon>
        <taxon>Pseudonocardiales</taxon>
        <taxon>Pseudonocardiaceae</taxon>
        <taxon>Amycolatopsis</taxon>
    </lineage>
</organism>
<feature type="transmembrane region" description="Helical" evidence="7">
    <location>
        <begin position="12"/>
        <end position="35"/>
    </location>
</feature>
<keyword evidence="2" id="KW-0813">Transport</keyword>
<dbReference type="PANTHER" id="PTHR23517:SF3">
    <property type="entry name" value="INTEGRAL MEMBRANE TRANSPORT PROTEIN"/>
    <property type="match status" value="1"/>
</dbReference>
<feature type="transmembrane region" description="Helical" evidence="7">
    <location>
        <begin position="140"/>
        <end position="161"/>
    </location>
</feature>
<feature type="transmembrane region" description="Helical" evidence="7">
    <location>
        <begin position="167"/>
        <end position="189"/>
    </location>
</feature>
<dbReference type="EMBL" id="JADBEG010000001">
    <property type="protein sequence ID" value="MBE1501841.1"/>
    <property type="molecule type" value="Genomic_DNA"/>
</dbReference>
<keyword evidence="4 7" id="KW-0812">Transmembrane</keyword>
<keyword evidence="3" id="KW-1003">Cell membrane</keyword>
<evidence type="ECO:0000313" key="9">
    <source>
        <dbReference type="EMBL" id="MBE1501841.1"/>
    </source>
</evidence>
<evidence type="ECO:0000256" key="7">
    <source>
        <dbReference type="SAM" id="Phobius"/>
    </source>
</evidence>
<accession>A0ABR9IF92</accession>
<keyword evidence="10" id="KW-1185">Reference proteome</keyword>
<dbReference type="InterPro" id="IPR050171">
    <property type="entry name" value="MFS_Transporters"/>
</dbReference>
<dbReference type="Pfam" id="PF07690">
    <property type="entry name" value="MFS_1"/>
    <property type="match status" value="1"/>
</dbReference>
<dbReference type="SUPFAM" id="SSF103473">
    <property type="entry name" value="MFS general substrate transporter"/>
    <property type="match status" value="1"/>
</dbReference>
<reference evidence="9 10" key="1">
    <citation type="submission" date="2020-10" db="EMBL/GenBank/DDBJ databases">
        <title>Sequencing the genomes of 1000 actinobacteria strains.</title>
        <authorList>
            <person name="Klenk H.-P."/>
        </authorList>
    </citation>
    <scope>NUCLEOTIDE SEQUENCE [LARGE SCALE GENOMIC DNA]</scope>
    <source>
        <strain evidence="9 10">DSM 44653</strain>
    </source>
</reference>